<keyword evidence="6" id="KW-1185">Reference proteome</keyword>
<dbReference type="CDD" id="cd05233">
    <property type="entry name" value="SDR_c"/>
    <property type="match status" value="1"/>
</dbReference>
<dbReference type="SMART" id="SM00822">
    <property type="entry name" value="PKS_KR"/>
    <property type="match status" value="1"/>
</dbReference>
<gene>
    <name evidence="5" type="ORF">F8568_022985</name>
</gene>
<dbReference type="InterPro" id="IPR036291">
    <property type="entry name" value="NAD(P)-bd_dom_sf"/>
</dbReference>
<dbReference type="GO" id="GO:0016491">
    <property type="term" value="F:oxidoreductase activity"/>
    <property type="evidence" value="ECO:0007669"/>
    <property type="project" value="UniProtKB-KW"/>
</dbReference>
<evidence type="ECO:0000313" key="6">
    <source>
        <dbReference type="Proteomes" id="UP000462055"/>
    </source>
</evidence>
<dbReference type="FunFam" id="3.40.50.720:FF:000084">
    <property type="entry name" value="Short-chain dehydrogenase reductase"/>
    <property type="match status" value="1"/>
</dbReference>
<evidence type="ECO:0000256" key="1">
    <source>
        <dbReference type="ARBA" id="ARBA00006484"/>
    </source>
</evidence>
<evidence type="ECO:0000259" key="4">
    <source>
        <dbReference type="SMART" id="SM00822"/>
    </source>
</evidence>
<protein>
    <submittedName>
        <fullName evidence="5">SDR family oxidoreductase</fullName>
    </submittedName>
</protein>
<comment type="similarity">
    <text evidence="1">Belongs to the short-chain dehydrogenases/reductases (SDR) family.</text>
</comment>
<evidence type="ECO:0000256" key="3">
    <source>
        <dbReference type="ARBA" id="ARBA00023027"/>
    </source>
</evidence>
<dbReference type="AlphaFoldDB" id="A0A6I4MKF6"/>
<dbReference type="InterPro" id="IPR020904">
    <property type="entry name" value="Sc_DH/Rdtase_CS"/>
</dbReference>
<feature type="domain" description="Ketoreductase" evidence="4">
    <location>
        <begin position="21"/>
        <end position="203"/>
    </location>
</feature>
<reference evidence="5" key="1">
    <citation type="submission" date="2019-12" db="EMBL/GenBank/DDBJ databases">
        <title>Actinomadura physcomitrii sp. nov., a novel actinomycete isolated from moss [Physcomitrium sphaericum (Ludw) Fuernr].</title>
        <authorList>
            <person name="Zhuang X."/>
        </authorList>
    </citation>
    <scope>NUCLEOTIDE SEQUENCE [LARGE SCALE GENOMIC DNA]</scope>
    <source>
        <strain evidence="5">LD22</strain>
    </source>
</reference>
<dbReference type="InterPro" id="IPR057326">
    <property type="entry name" value="KR_dom"/>
</dbReference>
<dbReference type="PANTHER" id="PTHR24321">
    <property type="entry name" value="DEHYDROGENASES, SHORT CHAIN"/>
    <property type="match status" value="1"/>
</dbReference>
<evidence type="ECO:0000313" key="5">
    <source>
        <dbReference type="EMBL" id="MWA03189.1"/>
    </source>
</evidence>
<organism evidence="5 6">
    <name type="scientific">Actinomadura physcomitrii</name>
    <dbReference type="NCBI Taxonomy" id="2650748"/>
    <lineage>
        <taxon>Bacteria</taxon>
        <taxon>Bacillati</taxon>
        <taxon>Actinomycetota</taxon>
        <taxon>Actinomycetes</taxon>
        <taxon>Streptosporangiales</taxon>
        <taxon>Thermomonosporaceae</taxon>
        <taxon>Actinomadura</taxon>
    </lineage>
</organism>
<dbReference type="PROSITE" id="PS00061">
    <property type="entry name" value="ADH_SHORT"/>
    <property type="match status" value="1"/>
</dbReference>
<comment type="caution">
    <text evidence="5">The sequence shown here is derived from an EMBL/GenBank/DDBJ whole genome shotgun (WGS) entry which is preliminary data.</text>
</comment>
<dbReference type="SUPFAM" id="SSF51735">
    <property type="entry name" value="NAD(P)-binding Rossmann-fold domains"/>
    <property type="match status" value="1"/>
</dbReference>
<dbReference type="Gene3D" id="3.40.50.720">
    <property type="entry name" value="NAD(P)-binding Rossmann-like Domain"/>
    <property type="match status" value="1"/>
</dbReference>
<dbReference type="InterPro" id="IPR002347">
    <property type="entry name" value="SDR_fam"/>
</dbReference>
<sequence>MHTPHHERNHAMSHSGDVQGKKVLITGAAGPGIGAACARLFAEAGATVVLTDRSETRTPAAARDLAAATGATVVPAVIDVGREESVRVGVAAAVEAVGPLDVLVNNAAFTDLSPLVETSTRSWEKVLNVCLTGTFFMMRACLPAMIERRAGSVINIASVNAWTGPADGTASYSAAKAGVLGLTRAAASECGPHNVRINAVAPGFVPNPGIESLFGSDYVRETSQKAALRRAATPEEIAEAVLFLGSDRSSYVTGEAICVAGGLYYHA</sequence>
<evidence type="ECO:0000256" key="2">
    <source>
        <dbReference type="ARBA" id="ARBA00023002"/>
    </source>
</evidence>
<dbReference type="PANTHER" id="PTHR24321:SF8">
    <property type="entry name" value="ESTRADIOL 17-BETA-DEHYDROGENASE 8-RELATED"/>
    <property type="match status" value="1"/>
</dbReference>
<dbReference type="Proteomes" id="UP000462055">
    <property type="component" value="Unassembled WGS sequence"/>
</dbReference>
<dbReference type="Pfam" id="PF13561">
    <property type="entry name" value="adh_short_C2"/>
    <property type="match status" value="1"/>
</dbReference>
<name>A0A6I4MKF6_9ACTN</name>
<dbReference type="EMBL" id="WBMS02000018">
    <property type="protein sequence ID" value="MWA03189.1"/>
    <property type="molecule type" value="Genomic_DNA"/>
</dbReference>
<keyword evidence="3" id="KW-0520">NAD</keyword>
<proteinExistence type="inferred from homology"/>
<dbReference type="PRINTS" id="PR00081">
    <property type="entry name" value="GDHRDH"/>
</dbReference>
<keyword evidence="2" id="KW-0560">Oxidoreductase</keyword>
<accession>A0A6I4MKF6</accession>
<dbReference type="PRINTS" id="PR00080">
    <property type="entry name" value="SDRFAMILY"/>
</dbReference>